<gene>
    <name evidence="1" type="ORF">M513_06872</name>
    <name evidence="2" type="ORF">M514_06872</name>
</gene>
<organism evidence="2">
    <name type="scientific">Trichuris suis</name>
    <name type="common">pig whipworm</name>
    <dbReference type="NCBI Taxonomy" id="68888"/>
    <lineage>
        <taxon>Eukaryota</taxon>
        <taxon>Metazoa</taxon>
        <taxon>Ecdysozoa</taxon>
        <taxon>Nematoda</taxon>
        <taxon>Enoplea</taxon>
        <taxon>Dorylaimia</taxon>
        <taxon>Trichinellida</taxon>
        <taxon>Trichuridae</taxon>
        <taxon>Trichuris</taxon>
    </lineage>
</organism>
<accession>A0A085NBB6</accession>
<dbReference type="EMBL" id="KL363229">
    <property type="protein sequence ID" value="KFD52309.1"/>
    <property type="molecule type" value="Genomic_DNA"/>
</dbReference>
<protein>
    <submittedName>
        <fullName evidence="2">Uncharacterized protein</fullName>
    </submittedName>
</protein>
<name>A0A085NBB6_9BILA</name>
<sequence length="69" mass="7350">MIGNCPSAKVGAVLQSWPFAAQTGKNVSLAHFTALDLAELSQLCDGSLGGLQDIKLRLVQATLRVKQRI</sequence>
<evidence type="ECO:0000313" key="2">
    <source>
        <dbReference type="EMBL" id="KFD66762.1"/>
    </source>
</evidence>
<reference evidence="2 3" key="1">
    <citation type="journal article" date="2014" name="Nat. Genet.">
        <title>Genome and transcriptome of the porcine whipworm Trichuris suis.</title>
        <authorList>
            <person name="Jex A.R."/>
            <person name="Nejsum P."/>
            <person name="Schwarz E.M."/>
            <person name="Hu L."/>
            <person name="Young N.D."/>
            <person name="Hall R.S."/>
            <person name="Korhonen P.K."/>
            <person name="Liao S."/>
            <person name="Thamsborg S."/>
            <person name="Xia J."/>
            <person name="Xu P."/>
            <person name="Wang S."/>
            <person name="Scheerlinck J.P."/>
            <person name="Hofmann A."/>
            <person name="Sternberg P.W."/>
            <person name="Wang J."/>
            <person name="Gasser R.B."/>
        </authorList>
    </citation>
    <scope>NUCLEOTIDE SEQUENCE [LARGE SCALE GENOMIC DNA]</scope>
    <source>
        <strain evidence="2">DCEP-RM93F</strain>
        <strain evidence="1">DCEP-RM93M</strain>
    </source>
</reference>
<dbReference type="Proteomes" id="UP000030764">
    <property type="component" value="Unassembled WGS sequence"/>
</dbReference>
<keyword evidence="3" id="KW-1185">Reference proteome</keyword>
<dbReference type="EMBL" id="KL367521">
    <property type="protein sequence ID" value="KFD66762.1"/>
    <property type="molecule type" value="Genomic_DNA"/>
</dbReference>
<evidence type="ECO:0000313" key="1">
    <source>
        <dbReference type="EMBL" id="KFD52309.1"/>
    </source>
</evidence>
<evidence type="ECO:0000313" key="3">
    <source>
        <dbReference type="Proteomes" id="UP000030764"/>
    </source>
</evidence>
<dbReference type="Proteomes" id="UP000030758">
    <property type="component" value="Unassembled WGS sequence"/>
</dbReference>
<dbReference type="AlphaFoldDB" id="A0A085NBB6"/>
<proteinExistence type="predicted"/>